<proteinExistence type="predicted"/>
<gene>
    <name evidence="3" type="ORF">E1218_17735</name>
</gene>
<dbReference type="OrthoDB" id="9815108at2"/>
<dbReference type="SUPFAM" id="SSF48208">
    <property type="entry name" value="Six-hairpin glycosidases"/>
    <property type="match status" value="1"/>
</dbReference>
<reference evidence="3 4" key="1">
    <citation type="submission" date="2019-02" db="EMBL/GenBank/DDBJ databases">
        <title>Draft genome sequences of novel Actinobacteria.</title>
        <authorList>
            <person name="Sahin N."/>
            <person name="Ay H."/>
            <person name="Saygin H."/>
        </authorList>
    </citation>
    <scope>NUCLEOTIDE SEQUENCE [LARGE SCALE GENOMIC DNA]</scope>
    <source>
        <strain evidence="3 4">16K104</strain>
    </source>
</reference>
<feature type="region of interest" description="Disordered" evidence="1">
    <location>
        <begin position="1"/>
        <end position="25"/>
    </location>
</feature>
<dbReference type="Pfam" id="PF17390">
    <property type="entry name" value="Bac_rhamnosid_C"/>
    <property type="match status" value="1"/>
</dbReference>
<dbReference type="InterPro" id="IPR008928">
    <property type="entry name" value="6-hairpin_glycosidase_sf"/>
</dbReference>
<evidence type="ECO:0000313" key="3">
    <source>
        <dbReference type="EMBL" id="TDD23475.1"/>
    </source>
</evidence>
<evidence type="ECO:0000313" key="4">
    <source>
        <dbReference type="Proteomes" id="UP000295172"/>
    </source>
</evidence>
<dbReference type="AlphaFoldDB" id="A0A4R4X083"/>
<protein>
    <recommendedName>
        <fullName evidence="2">Alpha-L-rhamnosidase C-terminal domain-containing protein</fullName>
    </recommendedName>
</protein>
<dbReference type="PANTHER" id="PTHR33307:SF6">
    <property type="entry name" value="ALPHA-RHAMNOSIDASE (EUROFUNG)-RELATED"/>
    <property type="match status" value="1"/>
</dbReference>
<dbReference type="PANTHER" id="PTHR33307">
    <property type="entry name" value="ALPHA-RHAMNOSIDASE (EUROFUNG)"/>
    <property type="match status" value="1"/>
</dbReference>
<dbReference type="InterPro" id="IPR035398">
    <property type="entry name" value="Bac_rhamnosid_C"/>
</dbReference>
<dbReference type="Gene3D" id="2.60.420.10">
    <property type="entry name" value="Maltose phosphorylase, domain 3"/>
    <property type="match status" value="1"/>
</dbReference>
<feature type="domain" description="Alpha-L-rhamnosidase C-terminal" evidence="2">
    <location>
        <begin position="27"/>
        <end position="98"/>
    </location>
</feature>
<dbReference type="GO" id="GO:0005975">
    <property type="term" value="P:carbohydrate metabolic process"/>
    <property type="evidence" value="ECO:0007669"/>
    <property type="project" value="InterPro"/>
</dbReference>
<name>A0A4R4X083_9ACTN</name>
<dbReference type="EMBL" id="SMKR01000072">
    <property type="protein sequence ID" value="TDD23475.1"/>
    <property type="molecule type" value="Genomic_DNA"/>
</dbReference>
<dbReference type="Proteomes" id="UP000295172">
    <property type="component" value="Unassembled WGS sequence"/>
</dbReference>
<comment type="caution">
    <text evidence="3">The sequence shown here is derived from an EMBL/GenBank/DDBJ whole genome shotgun (WGS) entry which is preliminary data.</text>
</comment>
<evidence type="ECO:0000256" key="1">
    <source>
        <dbReference type="SAM" id="MobiDB-lite"/>
    </source>
</evidence>
<organism evidence="3 4">
    <name type="scientific">Kribbella turkmenica</name>
    <dbReference type="NCBI Taxonomy" id="2530375"/>
    <lineage>
        <taxon>Bacteria</taxon>
        <taxon>Bacillati</taxon>
        <taxon>Actinomycetota</taxon>
        <taxon>Actinomycetes</taxon>
        <taxon>Propionibacteriales</taxon>
        <taxon>Kribbellaceae</taxon>
        <taxon>Kribbella</taxon>
    </lineage>
</organism>
<keyword evidence="4" id="KW-1185">Reference proteome</keyword>
<accession>A0A4R4X083</accession>
<dbReference type="InterPro" id="IPR016007">
    <property type="entry name" value="Alpha_rhamnosid"/>
</dbReference>
<sequence length="112" mass="12356">MAGHLLSNCTHRPGSHQVSEHRRRHRTVEPGWAHFRLQPRVTGQLPGAAIELDTVRGRIKASWRRHGNVVSIDVTVPVNTTAEVVLPDGARHTVGSGERRFRARAKAASTFG</sequence>
<evidence type="ECO:0000259" key="2">
    <source>
        <dbReference type="Pfam" id="PF17390"/>
    </source>
</evidence>